<dbReference type="InterPro" id="IPR045450">
    <property type="entry name" value="VMAP_C"/>
</dbReference>
<proteinExistence type="predicted"/>
<feature type="region of interest" description="Disordered" evidence="1">
    <location>
        <begin position="739"/>
        <end position="826"/>
    </location>
</feature>
<evidence type="ECO:0000313" key="4">
    <source>
        <dbReference type="Proteomes" id="UP000000377"/>
    </source>
</evidence>
<protein>
    <recommendedName>
        <fullName evidence="2">vWA-MoxR associated protein C-terminal domain-containing protein</fullName>
    </recommendedName>
</protein>
<dbReference type="EMBL" id="CP002047">
    <property type="protein sequence ID" value="ADI05972.1"/>
    <property type="molecule type" value="Genomic_DNA"/>
</dbReference>
<accession>D7C2T9</accession>
<dbReference type="Proteomes" id="UP000000377">
    <property type="component" value="Chromosome"/>
</dbReference>
<dbReference type="eggNOG" id="COG0265">
    <property type="taxonomic scope" value="Bacteria"/>
</dbReference>
<dbReference type="STRING" id="749414.SBI_02851"/>
<evidence type="ECO:0000256" key="1">
    <source>
        <dbReference type="SAM" id="MobiDB-lite"/>
    </source>
</evidence>
<name>D7C2T9_STRBB</name>
<evidence type="ECO:0000259" key="2">
    <source>
        <dbReference type="Pfam" id="PF20028"/>
    </source>
</evidence>
<keyword evidence="4" id="KW-1185">Reference proteome</keyword>
<dbReference type="RefSeq" id="WP_014175449.1">
    <property type="nucleotide sequence ID" value="NC_016582.1"/>
</dbReference>
<gene>
    <name evidence="3" type="ordered locus">SBI_02851</name>
</gene>
<dbReference type="AlphaFoldDB" id="D7C2T9"/>
<organism evidence="3 4">
    <name type="scientific">Streptomyces bingchenggensis (strain BCW-1)</name>
    <dbReference type="NCBI Taxonomy" id="749414"/>
    <lineage>
        <taxon>Bacteria</taxon>
        <taxon>Bacillati</taxon>
        <taxon>Actinomycetota</taxon>
        <taxon>Actinomycetes</taxon>
        <taxon>Kitasatosporales</taxon>
        <taxon>Streptomycetaceae</taxon>
        <taxon>Streptomyces</taxon>
    </lineage>
</organism>
<dbReference type="KEGG" id="sbh:SBI_02851"/>
<feature type="compositionally biased region" description="Acidic residues" evidence="1">
    <location>
        <begin position="775"/>
        <end position="790"/>
    </location>
</feature>
<reference evidence="3 4" key="1">
    <citation type="journal article" date="2010" name="J. Bacteriol.">
        <title>Genome sequence of the milbemycin-producing bacterium Streptomyces bingchenggensis.</title>
        <authorList>
            <person name="Wang X.J."/>
            <person name="Yan Y.J."/>
            <person name="Zhang B."/>
            <person name="An J."/>
            <person name="Wang J.J."/>
            <person name="Tian J."/>
            <person name="Jiang L."/>
            <person name="Chen Y.H."/>
            <person name="Huang S.X."/>
            <person name="Yin M."/>
            <person name="Zhang J."/>
            <person name="Gao A.L."/>
            <person name="Liu C.X."/>
            <person name="Zhu Z.X."/>
            <person name="Xiang W.S."/>
        </authorList>
    </citation>
    <scope>NUCLEOTIDE SEQUENCE [LARGE SCALE GENOMIC DNA]</scope>
    <source>
        <strain evidence="3 4">BCW-1</strain>
    </source>
</reference>
<dbReference type="PATRIC" id="fig|749414.3.peg.2949"/>
<dbReference type="Pfam" id="PF13365">
    <property type="entry name" value="Trypsin_2"/>
    <property type="match status" value="1"/>
</dbReference>
<evidence type="ECO:0000313" key="3">
    <source>
        <dbReference type="EMBL" id="ADI05972.1"/>
    </source>
</evidence>
<feature type="domain" description="vWA-MoxR associated protein C-terminal" evidence="2">
    <location>
        <begin position="475"/>
        <end position="693"/>
    </location>
</feature>
<feature type="compositionally biased region" description="Acidic residues" evidence="1">
    <location>
        <begin position="814"/>
        <end position="826"/>
    </location>
</feature>
<feature type="compositionally biased region" description="Pro residues" evidence="1">
    <location>
        <begin position="764"/>
        <end position="774"/>
    </location>
</feature>
<dbReference type="Pfam" id="PF20028">
    <property type="entry name" value="VMAP-C"/>
    <property type="match status" value="1"/>
</dbReference>
<dbReference type="SUPFAM" id="SSF50494">
    <property type="entry name" value="Trypsin-like serine proteases"/>
    <property type="match status" value="1"/>
</dbReference>
<sequence>MGWFHTRGPSSRPAVSVLAGADGEPAGSAVLLPGQHLLTCAHVVNSALGRSDPLAPDHPGPVAVRVRIIAREITVEREAELTAWIPPRLDDGGLGGYEWNGDLAVLRVTGALPPAFQPPPWHPMAKEQRVRAWHGSGEPGVFADAEVTNCDGRFGYFDGGDRSLDIEQSYSGGPLWTNDESVVVGLVTAKLAIHGGPVRRAWGIPWQRVRRELDDKGLAHLTAGPEDGVRDHPAYWELVTLLDRPLPTVGGWARCGQAVARQCGLDHQADGAPSAEELARLLLTHERALPALVEAVRFTARDLADELLAVARSHNLSRLLSPQEYKRLVALLDALPAPAAARIPAAVRAALPLAAVPTALLNGGGSTAALVEHLETLHGDSPPAPRGGVAVPRLLRAVEYVAAPCFRANEPGAGVDQLAALRHWCARVADRLGVHGTALRDRQADAADWAKKWQHTPPRVLVELRALPARDDGPERYRMRLWCDDGSGPQPVSEQDQRPRTSGEVAREILAVVGSLRRGDGLLPVVELIVDRDSLELPLDDWEDPDQPLPRVLGAEYPVVVNCPELRERGGEGILSDWRERWRRLDSEEPLHIDDEAAESTRALYGLLMERRFAGRAHIVASRQRRSAAVQTCLAAGVPVVLWDRGDKPGSPALGHLTDPRGHLPEQVRIYRAMALQRPLTCPGRPVLAWADPDLLPPEGAGRPVPEEDLERMNEGLVVGGVLAHMDRPAMAVVEPALSRLRPKERHHPRPPSSLPTETERPAEPPPPEAVGPPPDEEPPWPDDVWEDPEPPPPDTNKPLPNAGRPLPVLELADPTDFDDPEDFVW</sequence>
<dbReference type="HOGENOM" id="CLU_375928_0_0_11"/>
<dbReference type="InterPro" id="IPR009003">
    <property type="entry name" value="Peptidase_S1_PA"/>
</dbReference>
<feature type="compositionally biased region" description="Basic residues" evidence="1">
    <location>
        <begin position="741"/>
        <end position="750"/>
    </location>
</feature>